<dbReference type="InterPro" id="IPR027417">
    <property type="entry name" value="P-loop_NTPase"/>
</dbReference>
<evidence type="ECO:0000256" key="4">
    <source>
        <dbReference type="ARBA" id="ARBA00022737"/>
    </source>
</evidence>
<dbReference type="STRING" id="595528.A0A0D2X145"/>
<dbReference type="Pfam" id="PF25497">
    <property type="entry name" value="COR-B"/>
    <property type="match status" value="1"/>
</dbReference>
<dbReference type="Pfam" id="PF00071">
    <property type="entry name" value="Ras"/>
    <property type="match status" value="1"/>
</dbReference>
<gene>
    <name evidence="14" type="ORF">CAOG_001514</name>
</gene>
<dbReference type="PROSITE" id="PS51424">
    <property type="entry name" value="ROC"/>
    <property type="match status" value="1"/>
</dbReference>
<dbReference type="eggNOG" id="KOG0619">
    <property type="taxonomic scope" value="Eukaryota"/>
</dbReference>
<evidence type="ECO:0000313" key="15">
    <source>
        <dbReference type="Proteomes" id="UP000008743"/>
    </source>
</evidence>
<evidence type="ECO:0000256" key="5">
    <source>
        <dbReference type="ARBA" id="ARBA00022741"/>
    </source>
</evidence>
<dbReference type="GO" id="GO:0005524">
    <property type="term" value="F:ATP binding"/>
    <property type="evidence" value="ECO:0007669"/>
    <property type="project" value="UniProtKB-KW"/>
</dbReference>
<evidence type="ECO:0000256" key="12">
    <source>
        <dbReference type="SAM" id="MobiDB-lite"/>
    </source>
</evidence>
<accession>A0A0D2X145</accession>
<dbReference type="AlphaFoldDB" id="A0A0D2X145"/>
<dbReference type="InterPro" id="IPR050305">
    <property type="entry name" value="Small_GTPase_Rab"/>
</dbReference>
<organism evidence="14 15">
    <name type="scientific">Capsaspora owczarzaki (strain ATCC 30864)</name>
    <dbReference type="NCBI Taxonomy" id="595528"/>
    <lineage>
        <taxon>Eukaryota</taxon>
        <taxon>Filasterea</taxon>
        <taxon>Capsaspora</taxon>
    </lineage>
</organism>
<dbReference type="Proteomes" id="UP000008743">
    <property type="component" value="Unassembled WGS sequence"/>
</dbReference>
<evidence type="ECO:0000256" key="6">
    <source>
        <dbReference type="ARBA" id="ARBA00022777"/>
    </source>
</evidence>
<dbReference type="PhylomeDB" id="A0A0D2X145"/>
<evidence type="ECO:0000256" key="11">
    <source>
        <dbReference type="ARBA" id="ARBA00048679"/>
    </source>
</evidence>
<keyword evidence="5" id="KW-0547">Nucleotide-binding</keyword>
<evidence type="ECO:0000256" key="10">
    <source>
        <dbReference type="ARBA" id="ARBA00047899"/>
    </source>
</evidence>
<dbReference type="EMBL" id="KE346361">
    <property type="protein sequence ID" value="KJE90169.1"/>
    <property type="molecule type" value="Genomic_DNA"/>
</dbReference>
<dbReference type="NCBIfam" id="TIGR00231">
    <property type="entry name" value="small_GTP"/>
    <property type="match status" value="1"/>
</dbReference>
<dbReference type="RefSeq" id="XP_004364382.1">
    <property type="nucleotide sequence ID" value="XM_004364325.2"/>
</dbReference>
<evidence type="ECO:0000256" key="9">
    <source>
        <dbReference type="ARBA" id="ARBA00023288"/>
    </source>
</evidence>
<evidence type="ECO:0000313" key="14">
    <source>
        <dbReference type="EMBL" id="KJE90169.1"/>
    </source>
</evidence>
<dbReference type="PROSITE" id="PS51419">
    <property type="entry name" value="RAB"/>
    <property type="match status" value="2"/>
</dbReference>
<dbReference type="InterPro" id="IPR005225">
    <property type="entry name" value="Small_GTP-bd"/>
</dbReference>
<protein>
    <recommendedName>
        <fullName evidence="2">non-specific serine/threonine protein kinase</fullName>
        <ecNumber evidence="2">2.7.11.1</ecNumber>
    </recommendedName>
</protein>
<feature type="domain" description="Roc" evidence="13">
    <location>
        <begin position="208"/>
        <end position="404"/>
    </location>
</feature>
<dbReference type="InterPro" id="IPR057263">
    <property type="entry name" value="COR-B"/>
</dbReference>
<dbReference type="InParanoid" id="A0A0D2X145"/>
<dbReference type="EC" id="2.7.11.1" evidence="2"/>
<proteinExistence type="inferred from homology"/>
<sequence length="1191" mass="132204">MASKTTSTDQPASPAQEANYDYLFKVLFVGLSGNGKSVLLARSHNGRYDSTIPSTIGVNYFTKYLTIDGKRIRLSSWDTAGQARYHSIANAYLRGAHGVVIAYDIAVETSFEEIKLWMDMTSKYAPPNVSKMIIGTKCDLEHLRAIDFATAKAFADEHNMSFLETSSKTNFNVENVFLTIATDIKRRIDLDRLNGVEELIDSDLSKPTMIQCDEVRVVLLGNPAVGKTSLVHGIGRHEQNPVLRFFSGSNTVKTTSTDGIDISTVLIRAQKEVMALNIWDFAGQELYLVSHQFFLGERTIYLVLFDVREPITRNSRLSFWLRSLHARVSGADVILVGTHTDDPMYTPELQQERRDQLANLLGFLKQSPEPLKVCATVYINARSAAVAPSMPELKSHIFAVGRKLPFYKKDVDERFLQFRFLLQNRANELQSKNEPPLLRLNQIFDLSKSVLNLKSSQVIGFLQLLRYQGWIVYHPTGQAADASSLHLSSAQHDIVILNPQWFTKTVLTGVITTKHKWVKKGIVARVDLISHIWKGLEADVCDRLLALLERYELLYPIQGSDDTSDLGDTSTNTIRFLVPSLLPVAAELAGWANRDANTEPLEAAVVMRSDFLPHGFFSRVIARLHSLKYDLTARQHCVLVSRNRHRALVRLVAHDREDVKELVLIARGTYPGNLLQVLVGVIDELTSRWYPGIAWRTYFRCSKCPEHGEEACLFELLPCVRDALLNKQDLNCEPTQLTLVREQWIPVLRPLLQYRLAGINPPTKLDTAALAMLNELQEVSTGQLEAVTNTMQGELTKTLTDAVAAKLEGVASDIKTAVVLAGQQALQEVAAKVAATGQKLVEESAIAGQRAVVEAQKDVTQAFQVGEQTLKGVAAQITINGEAQLQEAAARSVQVVQTAHRQILDATIQSVQDAVKIDPLELDRLVRTVIQQTQGDSSNAFERIEQLVTGLLPSRMDKIDSVLQEMRADIGRNWTRQVRMQLEFAEKPCPLLFVVVPAKKKHWSKSISKIWHKKFEAHLLCEHMSDDNKPDWHRIEGHEGYPIDKLSKWLEKYGPRVRALLAAVRPLLKLASIVTGGPDASEAIDAVDVALENPLEALPYLAKLLEEAGKVGPAAAASETTHSSQEAAREWVSFLTKKDEHQSFAGLERVVVMATGEVRWLCPAHAAAVQGPAVASPSSDSAASSGPTLSA</sequence>
<keyword evidence="4" id="KW-0677">Repeat</keyword>
<keyword evidence="9" id="KW-0449">Lipoprotein</keyword>
<dbReference type="PROSITE" id="PS51421">
    <property type="entry name" value="RAS"/>
    <property type="match status" value="1"/>
</dbReference>
<dbReference type="InterPro" id="IPR032171">
    <property type="entry name" value="COR-A"/>
</dbReference>
<name>A0A0D2X145_CAPO3</name>
<keyword evidence="8" id="KW-0342">GTP-binding</keyword>
<dbReference type="Gene3D" id="3.30.70.1390">
    <property type="entry name" value="ROC domain from the Parkinson's disease-associated leucine-rich repeat kinase 2"/>
    <property type="match status" value="1"/>
</dbReference>
<comment type="similarity">
    <text evidence="1">Belongs to the small GTPase superfamily. Rab family.</text>
</comment>
<dbReference type="Pfam" id="PF16095">
    <property type="entry name" value="COR-A"/>
    <property type="match status" value="1"/>
</dbReference>
<dbReference type="eggNOG" id="KOG0084">
    <property type="taxonomic scope" value="Eukaryota"/>
</dbReference>
<dbReference type="PRINTS" id="PR00449">
    <property type="entry name" value="RASTRNSFRMNG"/>
</dbReference>
<dbReference type="GO" id="GO:0003924">
    <property type="term" value="F:GTPase activity"/>
    <property type="evidence" value="ECO:0007669"/>
    <property type="project" value="InterPro"/>
</dbReference>
<evidence type="ECO:0000256" key="1">
    <source>
        <dbReference type="ARBA" id="ARBA00006270"/>
    </source>
</evidence>
<dbReference type="SMART" id="SM00173">
    <property type="entry name" value="RAS"/>
    <property type="match status" value="1"/>
</dbReference>
<dbReference type="InterPro" id="IPR020859">
    <property type="entry name" value="ROC"/>
</dbReference>
<keyword evidence="6" id="KW-0418">Kinase</keyword>
<comment type="catalytic activity">
    <reaction evidence="10">
        <text>L-threonyl-[protein] + ATP = O-phospho-L-threonyl-[protein] + ADP + H(+)</text>
        <dbReference type="Rhea" id="RHEA:46608"/>
        <dbReference type="Rhea" id="RHEA-COMP:11060"/>
        <dbReference type="Rhea" id="RHEA-COMP:11605"/>
        <dbReference type="ChEBI" id="CHEBI:15378"/>
        <dbReference type="ChEBI" id="CHEBI:30013"/>
        <dbReference type="ChEBI" id="CHEBI:30616"/>
        <dbReference type="ChEBI" id="CHEBI:61977"/>
        <dbReference type="ChEBI" id="CHEBI:456216"/>
        <dbReference type="EC" id="2.7.11.1"/>
    </reaction>
</comment>
<dbReference type="SMART" id="SM00174">
    <property type="entry name" value="RHO"/>
    <property type="match status" value="1"/>
</dbReference>
<comment type="catalytic activity">
    <reaction evidence="11">
        <text>L-seryl-[protein] + ATP = O-phospho-L-seryl-[protein] + ADP + H(+)</text>
        <dbReference type="Rhea" id="RHEA:17989"/>
        <dbReference type="Rhea" id="RHEA-COMP:9863"/>
        <dbReference type="Rhea" id="RHEA-COMP:11604"/>
        <dbReference type="ChEBI" id="CHEBI:15378"/>
        <dbReference type="ChEBI" id="CHEBI:29999"/>
        <dbReference type="ChEBI" id="CHEBI:30616"/>
        <dbReference type="ChEBI" id="CHEBI:83421"/>
        <dbReference type="ChEBI" id="CHEBI:456216"/>
        <dbReference type="EC" id="2.7.11.1"/>
    </reaction>
</comment>
<evidence type="ECO:0000256" key="8">
    <source>
        <dbReference type="ARBA" id="ARBA00023134"/>
    </source>
</evidence>
<dbReference type="SMART" id="SM00176">
    <property type="entry name" value="RAN"/>
    <property type="match status" value="1"/>
</dbReference>
<reference evidence="15" key="1">
    <citation type="submission" date="2011-02" db="EMBL/GenBank/DDBJ databases">
        <title>The Genome Sequence of Capsaspora owczarzaki ATCC 30864.</title>
        <authorList>
            <person name="Russ C."/>
            <person name="Cuomo C."/>
            <person name="Burger G."/>
            <person name="Gray M.W."/>
            <person name="Holland P.W.H."/>
            <person name="King N."/>
            <person name="Lang F.B.F."/>
            <person name="Roger A.J."/>
            <person name="Ruiz-Trillo I."/>
            <person name="Young S.K."/>
            <person name="Zeng Q."/>
            <person name="Gargeya S."/>
            <person name="Alvarado L."/>
            <person name="Berlin A."/>
            <person name="Chapman S.B."/>
            <person name="Chen Z."/>
            <person name="Freedman E."/>
            <person name="Gellesch M."/>
            <person name="Goldberg J."/>
            <person name="Griggs A."/>
            <person name="Gujja S."/>
            <person name="Heilman E."/>
            <person name="Heiman D."/>
            <person name="Howarth C."/>
            <person name="Mehta T."/>
            <person name="Neiman D."/>
            <person name="Pearson M."/>
            <person name="Roberts A."/>
            <person name="Saif S."/>
            <person name="Shea T."/>
            <person name="Shenoy N."/>
            <person name="Sisk P."/>
            <person name="Stolte C."/>
            <person name="Sykes S."/>
            <person name="White J."/>
            <person name="Yandava C."/>
            <person name="Haas B."/>
            <person name="Nusbaum C."/>
            <person name="Birren B."/>
        </authorList>
    </citation>
    <scope>NUCLEOTIDE SEQUENCE</scope>
    <source>
        <strain evidence="15">ATCC 30864</strain>
    </source>
</reference>
<dbReference type="InterPro" id="IPR001806">
    <property type="entry name" value="Small_GTPase"/>
</dbReference>
<keyword evidence="7" id="KW-0067">ATP-binding</keyword>
<feature type="region of interest" description="Disordered" evidence="12">
    <location>
        <begin position="1172"/>
        <end position="1191"/>
    </location>
</feature>
<dbReference type="PANTHER" id="PTHR47980">
    <property type="entry name" value="LD44762P"/>
    <property type="match status" value="1"/>
</dbReference>
<dbReference type="SUPFAM" id="SSF52540">
    <property type="entry name" value="P-loop containing nucleoside triphosphate hydrolases"/>
    <property type="match status" value="2"/>
</dbReference>
<dbReference type="Pfam" id="PF08477">
    <property type="entry name" value="Roc"/>
    <property type="match status" value="1"/>
</dbReference>
<dbReference type="GO" id="GO:0005525">
    <property type="term" value="F:GTP binding"/>
    <property type="evidence" value="ECO:0007669"/>
    <property type="project" value="UniProtKB-KW"/>
</dbReference>
<evidence type="ECO:0000256" key="7">
    <source>
        <dbReference type="ARBA" id="ARBA00022840"/>
    </source>
</evidence>
<dbReference type="CDD" id="cd00154">
    <property type="entry name" value="Rab"/>
    <property type="match status" value="1"/>
</dbReference>
<evidence type="ECO:0000259" key="13">
    <source>
        <dbReference type="PROSITE" id="PS51424"/>
    </source>
</evidence>
<keyword evidence="15" id="KW-1185">Reference proteome</keyword>
<dbReference type="SMART" id="SM00175">
    <property type="entry name" value="RAB"/>
    <property type="match status" value="1"/>
</dbReference>
<evidence type="ECO:0000256" key="2">
    <source>
        <dbReference type="ARBA" id="ARBA00012513"/>
    </source>
</evidence>
<dbReference type="FunFam" id="3.40.50.300:FF:001447">
    <property type="entry name" value="Ras-related protein Rab-1B"/>
    <property type="match status" value="1"/>
</dbReference>
<dbReference type="GO" id="GO:0016301">
    <property type="term" value="F:kinase activity"/>
    <property type="evidence" value="ECO:0007669"/>
    <property type="project" value="UniProtKB-KW"/>
</dbReference>
<evidence type="ECO:0000256" key="3">
    <source>
        <dbReference type="ARBA" id="ARBA00022679"/>
    </source>
</evidence>
<dbReference type="Gene3D" id="3.40.50.300">
    <property type="entry name" value="P-loop containing nucleotide triphosphate hydrolases"/>
    <property type="match status" value="2"/>
</dbReference>
<keyword evidence="3" id="KW-0808">Transferase</keyword>